<dbReference type="InterPro" id="IPR001173">
    <property type="entry name" value="Glyco_trans_2-like"/>
</dbReference>
<dbReference type="PANTHER" id="PTHR43685">
    <property type="entry name" value="GLYCOSYLTRANSFERASE"/>
    <property type="match status" value="1"/>
</dbReference>
<organism evidence="2 3">
    <name type="scientific">Rhodovulum iodosum</name>
    <dbReference type="NCBI Taxonomy" id="68291"/>
    <lineage>
        <taxon>Bacteria</taxon>
        <taxon>Pseudomonadati</taxon>
        <taxon>Pseudomonadota</taxon>
        <taxon>Alphaproteobacteria</taxon>
        <taxon>Rhodobacterales</taxon>
        <taxon>Paracoccaceae</taxon>
        <taxon>Rhodovulum</taxon>
    </lineage>
</organism>
<sequence length="308" mass="34688">MSSPEVIVLLALYNGAQNLREQLDSYISQTYRDWGLIVSDDGSSDEGPEIARRFSAEVSQPVELRPGPRRGFAQNFLSLLHAAGQDARYVALSDQDDVWMADKLERAVRALRDVPEGVPAMYCSRTWVWNSRTGETWLSHMHPREPNFRNALVQNIAGGNTIVLNRAALDIAQAAADEASDIVCHDWWLYQMVTGTGGMVVYDPEPTLYYRQHNGNQIGANTTTLARLTRIALILTGRFRGWNTRNVTALRRSAHRFTPENRRILNRFAAARRQGLTRRLAMLHRSGVHRQTTGGNAGLWLAAFLNKF</sequence>
<protein>
    <submittedName>
        <fullName evidence="2">Glycosyltransferase involved in cell wall biosynthesis</fullName>
    </submittedName>
</protein>
<accession>A0ABV3XRU7</accession>
<name>A0ABV3XRU7_9RHOB</name>
<evidence type="ECO:0000259" key="1">
    <source>
        <dbReference type="Pfam" id="PF00535"/>
    </source>
</evidence>
<dbReference type="RefSeq" id="WP_125408412.1">
    <property type="nucleotide sequence ID" value="NZ_JBEHHI010000001.1"/>
</dbReference>
<dbReference type="CDD" id="cd04196">
    <property type="entry name" value="GT_2_like_d"/>
    <property type="match status" value="1"/>
</dbReference>
<dbReference type="SUPFAM" id="SSF53448">
    <property type="entry name" value="Nucleotide-diphospho-sugar transferases"/>
    <property type="match status" value="1"/>
</dbReference>
<dbReference type="Gene3D" id="3.90.550.10">
    <property type="entry name" value="Spore Coat Polysaccharide Biosynthesis Protein SpsA, Chain A"/>
    <property type="match status" value="1"/>
</dbReference>
<proteinExistence type="predicted"/>
<dbReference type="PANTHER" id="PTHR43685:SF2">
    <property type="entry name" value="GLYCOSYLTRANSFERASE 2-LIKE DOMAIN-CONTAINING PROTEIN"/>
    <property type="match status" value="1"/>
</dbReference>
<dbReference type="InterPro" id="IPR029044">
    <property type="entry name" value="Nucleotide-diphossugar_trans"/>
</dbReference>
<feature type="domain" description="Glycosyltransferase 2-like" evidence="1">
    <location>
        <begin position="8"/>
        <end position="164"/>
    </location>
</feature>
<dbReference type="Pfam" id="PF00535">
    <property type="entry name" value="Glycos_transf_2"/>
    <property type="match status" value="1"/>
</dbReference>
<comment type="caution">
    <text evidence="2">The sequence shown here is derived from an EMBL/GenBank/DDBJ whole genome shotgun (WGS) entry which is preliminary data.</text>
</comment>
<evidence type="ECO:0000313" key="2">
    <source>
        <dbReference type="EMBL" id="MEX5728051.1"/>
    </source>
</evidence>
<dbReference type="Proteomes" id="UP001560019">
    <property type="component" value="Unassembled WGS sequence"/>
</dbReference>
<dbReference type="InterPro" id="IPR050834">
    <property type="entry name" value="Glycosyltransf_2"/>
</dbReference>
<gene>
    <name evidence="2" type="ORF">Ga0609869_001404</name>
</gene>
<evidence type="ECO:0000313" key="3">
    <source>
        <dbReference type="Proteomes" id="UP001560019"/>
    </source>
</evidence>
<dbReference type="EMBL" id="JBEHHI010000001">
    <property type="protein sequence ID" value="MEX5728051.1"/>
    <property type="molecule type" value="Genomic_DNA"/>
</dbReference>
<reference evidence="2 3" key="1">
    <citation type="submission" date="2024-06" db="EMBL/GenBank/DDBJ databases">
        <title>Genome of Rhodovulum iodosum, a marine photoferrotroph.</title>
        <authorList>
            <person name="Bianchini G."/>
            <person name="Nikeleit V."/>
            <person name="Kappler A."/>
            <person name="Bryce C."/>
            <person name="Sanchez-Baracaldo P."/>
        </authorList>
    </citation>
    <scope>NUCLEOTIDE SEQUENCE [LARGE SCALE GENOMIC DNA]</scope>
    <source>
        <strain evidence="2 3">UT/N1</strain>
    </source>
</reference>
<keyword evidence="3" id="KW-1185">Reference proteome</keyword>